<dbReference type="PROSITE" id="PS51257">
    <property type="entry name" value="PROKAR_LIPOPROTEIN"/>
    <property type="match status" value="1"/>
</dbReference>
<keyword evidence="1" id="KW-0449">Lipoprotein</keyword>
<dbReference type="AlphaFoldDB" id="F3FWB8"/>
<protein>
    <submittedName>
        <fullName evidence="1">Putative lipoprotein</fullName>
    </submittedName>
</protein>
<dbReference type="Proteomes" id="UP000004471">
    <property type="component" value="Unassembled WGS sequence"/>
</dbReference>
<name>F3FWB8_PSESX</name>
<comment type="caution">
    <text evidence="1">The sequence shown here is derived from an EMBL/GenBank/DDBJ whole genome shotgun (WGS) entry which is preliminary data.</text>
</comment>
<evidence type="ECO:0000313" key="2">
    <source>
        <dbReference type="Proteomes" id="UP000004471"/>
    </source>
</evidence>
<gene>
    <name evidence="1" type="ORF">PSYJA_38404</name>
</gene>
<dbReference type="EMBL" id="AEAH01002604">
    <property type="protein sequence ID" value="EGH34510.1"/>
    <property type="molecule type" value="Genomic_DNA"/>
</dbReference>
<proteinExistence type="predicted"/>
<sequence>MKLLGIFTLVLALTGCSSMLFYPEQGVPFTPDKARLQYQDVNLTAA</sequence>
<feature type="non-terminal residue" evidence="1">
    <location>
        <position position="46"/>
    </location>
</feature>
<evidence type="ECO:0000313" key="1">
    <source>
        <dbReference type="EMBL" id="EGH34510.1"/>
    </source>
</evidence>
<reference evidence="1 2" key="1">
    <citation type="journal article" date="2011" name="PLoS Pathog.">
        <title>Dynamic evolution of pathogenicity revealed by sequencing and comparative genomics of 19 Pseudomonas syringae isolates.</title>
        <authorList>
            <person name="Baltrus D.A."/>
            <person name="Nishimura M.T."/>
            <person name="Romanchuk A."/>
            <person name="Chang J.H."/>
            <person name="Mukhtar M.S."/>
            <person name="Cherkis K."/>
            <person name="Roach J."/>
            <person name="Grant S.R."/>
            <person name="Jones C.D."/>
            <person name="Dangl J.L."/>
        </authorList>
    </citation>
    <scope>NUCLEOTIDE SEQUENCE [LARGE SCALE GENOMIC DNA]</scope>
    <source>
        <strain evidence="2">M301072PT</strain>
    </source>
</reference>
<organism evidence="1 2">
    <name type="scientific">Pseudomonas syringae pv. japonica str. M301072</name>
    <dbReference type="NCBI Taxonomy" id="629262"/>
    <lineage>
        <taxon>Bacteria</taxon>
        <taxon>Pseudomonadati</taxon>
        <taxon>Pseudomonadota</taxon>
        <taxon>Gammaproteobacteria</taxon>
        <taxon>Pseudomonadales</taxon>
        <taxon>Pseudomonadaceae</taxon>
        <taxon>Pseudomonas</taxon>
        <taxon>Pseudomonas syringae</taxon>
    </lineage>
</organism>
<dbReference type="HOGENOM" id="CLU_3193290_0_0_6"/>
<accession>F3FWB8</accession>